<dbReference type="OrthoDB" id="9793325at2"/>
<dbReference type="Proteomes" id="UP000056968">
    <property type="component" value="Chromosome"/>
</dbReference>
<dbReference type="SUPFAM" id="SSF51735">
    <property type="entry name" value="NAD(P)-binding Rossmann-fold domains"/>
    <property type="match status" value="1"/>
</dbReference>
<evidence type="ECO:0000313" key="4">
    <source>
        <dbReference type="EMBL" id="ALR20235.1"/>
    </source>
</evidence>
<dbReference type="InterPro" id="IPR036291">
    <property type="entry name" value="NAD(P)-bd_dom_sf"/>
</dbReference>
<evidence type="ECO:0000256" key="3">
    <source>
        <dbReference type="RuleBase" id="RU000363"/>
    </source>
</evidence>
<protein>
    <recommendedName>
        <fullName evidence="6">Short-chain dehydrogenase</fullName>
    </recommendedName>
</protein>
<keyword evidence="5" id="KW-1185">Reference proteome</keyword>
<evidence type="ECO:0000313" key="5">
    <source>
        <dbReference type="Proteomes" id="UP000056968"/>
    </source>
</evidence>
<name>A0A0S3EXU7_9SPHN</name>
<evidence type="ECO:0000256" key="1">
    <source>
        <dbReference type="ARBA" id="ARBA00006484"/>
    </source>
</evidence>
<dbReference type="PRINTS" id="PR00080">
    <property type="entry name" value="SDRFAMILY"/>
</dbReference>
<dbReference type="InterPro" id="IPR002347">
    <property type="entry name" value="SDR_fam"/>
</dbReference>
<evidence type="ECO:0000256" key="2">
    <source>
        <dbReference type="ARBA" id="ARBA00051383"/>
    </source>
</evidence>
<dbReference type="Pfam" id="PF00106">
    <property type="entry name" value="adh_short"/>
    <property type="match status" value="1"/>
</dbReference>
<dbReference type="AlphaFoldDB" id="A0A0S3EXU7"/>
<dbReference type="EMBL" id="CP013264">
    <property type="protein sequence ID" value="ALR20235.1"/>
    <property type="molecule type" value="Genomic_DNA"/>
</dbReference>
<reference evidence="4 5" key="1">
    <citation type="submission" date="2015-11" db="EMBL/GenBank/DDBJ databases">
        <title>A Two-component Flavoprotein Monooxygenase System MeaXY Responsible for para-Hydroxylation of 2-Methyl-6-ethylaniline and 2,6-Diethylaniline in Sphingobium baderi DE-13.</title>
        <authorList>
            <person name="Cheng M."/>
            <person name="Meng Q."/>
            <person name="Yang Y."/>
            <person name="Chu C."/>
            <person name="Yan X."/>
            <person name="He J."/>
            <person name="Li S."/>
        </authorList>
    </citation>
    <scope>NUCLEOTIDE SEQUENCE [LARGE SCALE GENOMIC DNA]</scope>
    <source>
        <strain evidence="4 5">DE-13</strain>
    </source>
</reference>
<evidence type="ECO:0008006" key="6">
    <source>
        <dbReference type="Google" id="ProtNLM"/>
    </source>
</evidence>
<sequence length="269" mass="28494">MDLGIAGKRALVTGSTSGIGAATVRMLASEGVKVVIHGRNAERAEAIRFEIEGNGGDVAIALGDLSNDQSAEMVMRMALSAYGGIDILVNNLGHYEPFAHAWTDATPDQWAETYQSNVIAAVRTVRACVGGMKAEGWGRIINIASGAYTEPPPDFPTYGPSKAALVNMSVGLAKALANTGITVNTISPGNVLTETLKGYLPAIGEANGWEEKDLDGLERRFARQWRSLVNRTGRVDEIAALICFVASVHSSYITGTNYRIDGGSHATLN</sequence>
<dbReference type="InterPro" id="IPR050259">
    <property type="entry name" value="SDR"/>
</dbReference>
<comment type="similarity">
    <text evidence="1 3">Belongs to the short-chain dehydrogenases/reductases (SDR) family.</text>
</comment>
<dbReference type="KEGG" id="sbd:ATN00_07875"/>
<dbReference type="PANTHER" id="PTHR42879:SF6">
    <property type="entry name" value="NADPH-DEPENDENT REDUCTASE BACG"/>
    <property type="match status" value="1"/>
</dbReference>
<proteinExistence type="inferred from homology"/>
<comment type="catalytic activity">
    <reaction evidence="2">
        <text>2,5-dichlorocyclohexa-2,5-dien-1,4-diol + NAD(+) = 2,5-dichlorohydroquinone + NADH + H(+)</text>
        <dbReference type="Rhea" id="RHEA:15741"/>
        <dbReference type="ChEBI" id="CHEBI:15378"/>
        <dbReference type="ChEBI" id="CHEBI:27545"/>
        <dbReference type="ChEBI" id="CHEBI:28975"/>
        <dbReference type="ChEBI" id="CHEBI:57540"/>
        <dbReference type="ChEBI" id="CHEBI:57945"/>
    </reaction>
</comment>
<dbReference type="PRINTS" id="PR00081">
    <property type="entry name" value="GDHRDH"/>
</dbReference>
<organism evidence="4 5">
    <name type="scientific">Sphingobium baderi</name>
    <dbReference type="NCBI Taxonomy" id="1332080"/>
    <lineage>
        <taxon>Bacteria</taxon>
        <taxon>Pseudomonadati</taxon>
        <taxon>Pseudomonadota</taxon>
        <taxon>Alphaproteobacteria</taxon>
        <taxon>Sphingomonadales</taxon>
        <taxon>Sphingomonadaceae</taxon>
        <taxon>Sphingobium</taxon>
    </lineage>
</organism>
<dbReference type="PANTHER" id="PTHR42879">
    <property type="entry name" value="3-OXOACYL-(ACYL-CARRIER-PROTEIN) REDUCTASE"/>
    <property type="match status" value="1"/>
</dbReference>
<dbReference type="STRING" id="1332080.ATN00_07875"/>
<accession>A0A0S3EXU7</accession>
<gene>
    <name evidence="4" type="ORF">ATN00_07875</name>
</gene>
<dbReference type="Gene3D" id="3.40.50.720">
    <property type="entry name" value="NAD(P)-binding Rossmann-like Domain"/>
    <property type="match status" value="1"/>
</dbReference>
<dbReference type="FunFam" id="3.40.50.720:FF:000084">
    <property type="entry name" value="Short-chain dehydrogenase reductase"/>
    <property type="match status" value="1"/>
</dbReference>